<evidence type="ECO:0000256" key="4">
    <source>
        <dbReference type="ARBA" id="ARBA00022676"/>
    </source>
</evidence>
<evidence type="ECO:0000256" key="3">
    <source>
        <dbReference type="ARBA" id="ARBA00011886"/>
    </source>
</evidence>
<sequence length="332" mass="36210">MTDLAPSPSVFHRATETALYLRTNLTEELRNPRVAIVCGSGLGGLAETIHPEPRIETAYANIPNFPQSTEHEDTRLMIYGGTVKGHAGKLVFGLIGPAKTSIVLLVGRAHFYEGHTMELVTFATRVCKVLGVETMIVTNAAGGLNPDYAVGDIVCLNDHLNLAGLVGNHPLLGPNIDDFGVRFPPLSDAYDLDLRRRAHLAWKKLGLDKQKRRLHEGVYAFVSGPSYETRAECRMLRTLGADLVGMSTVPEIIVARHSGIRILAFSLVTNNAVLEAGARGDDEGIQEMSSAELEEYLGRGRANHEEVLEEGRLAAEDMQALVKQIMSDLYSI</sequence>
<organism evidence="8 9">
    <name type="scientific">Coniosporium apollinis</name>
    <dbReference type="NCBI Taxonomy" id="61459"/>
    <lineage>
        <taxon>Eukaryota</taxon>
        <taxon>Fungi</taxon>
        <taxon>Dikarya</taxon>
        <taxon>Ascomycota</taxon>
        <taxon>Pezizomycotina</taxon>
        <taxon>Dothideomycetes</taxon>
        <taxon>Dothideomycetes incertae sedis</taxon>
        <taxon>Coniosporium</taxon>
    </lineage>
</organism>
<proteinExistence type="inferred from homology"/>
<keyword evidence="4 8" id="KW-0328">Glycosyltransferase</keyword>
<dbReference type="Gene3D" id="3.40.50.1580">
    <property type="entry name" value="Nucleoside phosphorylase domain"/>
    <property type="match status" value="1"/>
</dbReference>
<name>A0ABQ9NM65_9PEZI</name>
<evidence type="ECO:0000256" key="2">
    <source>
        <dbReference type="ARBA" id="ARBA00006751"/>
    </source>
</evidence>
<keyword evidence="9" id="KW-1185">Reference proteome</keyword>
<dbReference type="InterPro" id="IPR035994">
    <property type="entry name" value="Nucleoside_phosphorylase_sf"/>
</dbReference>
<evidence type="ECO:0000256" key="6">
    <source>
        <dbReference type="ARBA" id="ARBA00031036"/>
    </source>
</evidence>
<dbReference type="PANTHER" id="PTHR11904:SF9">
    <property type="entry name" value="PURINE NUCLEOSIDE PHOSPHORYLASE-RELATED"/>
    <property type="match status" value="1"/>
</dbReference>
<evidence type="ECO:0000256" key="1">
    <source>
        <dbReference type="ARBA" id="ARBA00005058"/>
    </source>
</evidence>
<evidence type="ECO:0000256" key="5">
    <source>
        <dbReference type="ARBA" id="ARBA00022679"/>
    </source>
</evidence>
<dbReference type="EC" id="2.4.2.1" evidence="3"/>
<dbReference type="SUPFAM" id="SSF53167">
    <property type="entry name" value="Purine and uridine phosphorylases"/>
    <property type="match status" value="1"/>
</dbReference>
<dbReference type="Pfam" id="PF01048">
    <property type="entry name" value="PNP_UDP_1"/>
    <property type="match status" value="1"/>
</dbReference>
<dbReference type="Proteomes" id="UP001172684">
    <property type="component" value="Unassembled WGS sequence"/>
</dbReference>
<dbReference type="InterPro" id="IPR011268">
    <property type="entry name" value="Purine_phosphorylase"/>
</dbReference>
<comment type="similarity">
    <text evidence="2">Belongs to the PNP/MTAP phosphorylase family.</text>
</comment>
<evidence type="ECO:0000313" key="9">
    <source>
        <dbReference type="Proteomes" id="UP001172684"/>
    </source>
</evidence>
<dbReference type="EMBL" id="JAPDRL010000055">
    <property type="protein sequence ID" value="KAJ9661699.1"/>
    <property type="molecule type" value="Genomic_DNA"/>
</dbReference>
<keyword evidence="5 8" id="KW-0808">Transferase</keyword>
<feature type="domain" description="Nucleoside phosphorylase" evidence="7">
    <location>
        <begin position="33"/>
        <end position="325"/>
    </location>
</feature>
<comment type="caution">
    <text evidence="8">The sequence shown here is derived from an EMBL/GenBank/DDBJ whole genome shotgun (WGS) entry which is preliminary data.</text>
</comment>
<dbReference type="InterPro" id="IPR000845">
    <property type="entry name" value="Nucleoside_phosphorylase_d"/>
</dbReference>
<dbReference type="GO" id="GO:0004731">
    <property type="term" value="F:purine-nucleoside phosphorylase activity"/>
    <property type="evidence" value="ECO:0007669"/>
    <property type="project" value="UniProtKB-EC"/>
</dbReference>
<gene>
    <name evidence="8" type="primary">PNP1</name>
    <name evidence="8" type="ORF">H2201_006370</name>
</gene>
<dbReference type="NCBIfam" id="NF006054">
    <property type="entry name" value="PRK08202.1"/>
    <property type="match status" value="1"/>
</dbReference>
<accession>A0ABQ9NM65</accession>
<dbReference type="PANTHER" id="PTHR11904">
    <property type="entry name" value="METHYLTHIOADENOSINE/PURINE NUCLEOSIDE PHOSPHORYLASE"/>
    <property type="match status" value="1"/>
</dbReference>
<comment type="pathway">
    <text evidence="1">Purine metabolism; purine nucleoside salvage.</text>
</comment>
<evidence type="ECO:0000313" key="8">
    <source>
        <dbReference type="EMBL" id="KAJ9661699.1"/>
    </source>
</evidence>
<dbReference type="CDD" id="cd09009">
    <property type="entry name" value="PNP-EcPNPII_like"/>
    <property type="match status" value="1"/>
</dbReference>
<reference evidence="8" key="1">
    <citation type="submission" date="2022-10" db="EMBL/GenBank/DDBJ databases">
        <title>Culturing micro-colonial fungi from biological soil crusts in the Mojave desert and describing Neophaeococcomyces mojavensis, and introducing the new genera and species Taxawa tesnikishii.</title>
        <authorList>
            <person name="Kurbessoian T."/>
            <person name="Stajich J.E."/>
        </authorList>
    </citation>
    <scope>NUCLEOTIDE SEQUENCE</scope>
    <source>
        <strain evidence="8">TK_1</strain>
    </source>
</reference>
<evidence type="ECO:0000259" key="7">
    <source>
        <dbReference type="Pfam" id="PF01048"/>
    </source>
</evidence>
<dbReference type="NCBIfam" id="TIGR01697">
    <property type="entry name" value="PNPH-PUNA-XAPA"/>
    <property type="match status" value="1"/>
</dbReference>
<protein>
    <recommendedName>
        <fullName evidence="3">purine-nucleoside phosphorylase</fullName>
        <ecNumber evidence="3">2.4.2.1</ecNumber>
    </recommendedName>
    <alternativeName>
        <fullName evidence="6">Inosine-guanosine phosphorylase</fullName>
    </alternativeName>
</protein>